<dbReference type="GO" id="GO:0016020">
    <property type="term" value="C:membrane"/>
    <property type="evidence" value="ECO:0007669"/>
    <property type="project" value="TreeGrafter"/>
</dbReference>
<dbReference type="InterPro" id="IPR002123">
    <property type="entry name" value="Plipid/glycerol_acylTrfase"/>
</dbReference>
<keyword evidence="3" id="KW-1185">Reference proteome</keyword>
<dbReference type="OrthoDB" id="5496738at2"/>
<organism evidence="2 3">
    <name type="scientific">Chondromyces crocatus</name>
    <dbReference type="NCBI Taxonomy" id="52"/>
    <lineage>
        <taxon>Bacteria</taxon>
        <taxon>Pseudomonadati</taxon>
        <taxon>Myxococcota</taxon>
        <taxon>Polyangia</taxon>
        <taxon>Polyangiales</taxon>
        <taxon>Polyangiaceae</taxon>
        <taxon>Chondromyces</taxon>
    </lineage>
</organism>
<evidence type="ECO:0000313" key="3">
    <source>
        <dbReference type="Proteomes" id="UP000067626"/>
    </source>
</evidence>
<dbReference type="AlphaFoldDB" id="A0A0K1EPE8"/>
<dbReference type="EMBL" id="CP012159">
    <property type="protein sequence ID" value="AKT42684.1"/>
    <property type="molecule type" value="Genomic_DNA"/>
</dbReference>
<reference evidence="2 3" key="1">
    <citation type="submission" date="2015-07" db="EMBL/GenBank/DDBJ databases">
        <title>Genome analysis of myxobacterium Chondromyces crocatus Cm c5 reveals a high potential for natural compound synthesis and the genetic basis for the loss of fruiting body formation.</title>
        <authorList>
            <person name="Zaburannyi N."/>
            <person name="Bunk B."/>
            <person name="Maier J."/>
            <person name="Overmann J."/>
            <person name="Mueller R."/>
        </authorList>
    </citation>
    <scope>NUCLEOTIDE SEQUENCE [LARGE SCALE GENOMIC DNA]</scope>
    <source>
        <strain evidence="2 3">Cm c5</strain>
    </source>
</reference>
<proteinExistence type="predicted"/>
<dbReference type="KEGG" id="ccro:CMC5_069110"/>
<evidence type="ECO:0000313" key="2">
    <source>
        <dbReference type="EMBL" id="AKT42684.1"/>
    </source>
</evidence>
<dbReference type="PANTHER" id="PTHR22753:SF14">
    <property type="entry name" value="MONOACYLGLYCEROL_DIACYLGLYCEROL O-ACYLTRANSFERASE"/>
    <property type="match status" value="1"/>
</dbReference>
<feature type="domain" description="Phospholipid/glycerol acyltransferase" evidence="1">
    <location>
        <begin position="37"/>
        <end position="162"/>
    </location>
</feature>
<dbReference type="PATRIC" id="fig|52.7.peg.7585"/>
<dbReference type="Pfam" id="PF01553">
    <property type="entry name" value="Acyltransferase"/>
    <property type="match status" value="1"/>
</dbReference>
<name>A0A0K1EPE8_CHOCO</name>
<dbReference type="CDD" id="cd07987">
    <property type="entry name" value="LPLAT_MGAT-like"/>
    <property type="match status" value="1"/>
</dbReference>
<dbReference type="PANTHER" id="PTHR22753">
    <property type="entry name" value="TRANSMEMBRANE PROTEIN 68"/>
    <property type="match status" value="1"/>
</dbReference>
<evidence type="ECO:0000259" key="1">
    <source>
        <dbReference type="Pfam" id="PF01553"/>
    </source>
</evidence>
<dbReference type="Proteomes" id="UP000067626">
    <property type="component" value="Chromosome"/>
</dbReference>
<dbReference type="RefSeq" id="WP_050434269.1">
    <property type="nucleotide sequence ID" value="NZ_CP012159.1"/>
</dbReference>
<gene>
    <name evidence="2" type="ORF">CMC5_069110</name>
</gene>
<accession>A0A0K1EPE8</accession>
<dbReference type="STRING" id="52.CMC5_069110"/>
<sequence length="293" mass="32811">MWNHREACERWRDQVDARWIALARPLVRALHRVHTPRFEGLEHLPRGPALLVGNHGLLGYETLLFFERLFDMTGRLPRGLADRWFFRVPGVRDALVRLGGMYGNVENALHALGRDHLVVCYPGGAREVLKQSAEDCYRLRWEKSVGFVKVALQAGVPIIPFAAAGVDDTYQIVSRLQGSGRYLMGHDKYDLPLLWGRGPLPEPVPFWFRIGAPIQASCSVQDEVGVRALHRDVWTHAQGMLDELVGEWRSARSVTAGQRAGAANANEGPSSGVFARGTHARAEEEHEEARRCA</sequence>
<dbReference type="GO" id="GO:0016746">
    <property type="term" value="F:acyltransferase activity"/>
    <property type="evidence" value="ECO:0007669"/>
    <property type="project" value="InterPro"/>
</dbReference>
<protein>
    <recommendedName>
        <fullName evidence="1">Phospholipid/glycerol acyltransferase domain-containing protein</fullName>
    </recommendedName>
</protein>